<organism evidence="2 3">
    <name type="scientific">Halogeometricum luteum</name>
    <dbReference type="NCBI Taxonomy" id="2950537"/>
    <lineage>
        <taxon>Archaea</taxon>
        <taxon>Methanobacteriati</taxon>
        <taxon>Methanobacteriota</taxon>
        <taxon>Stenosarchaea group</taxon>
        <taxon>Halobacteria</taxon>
        <taxon>Halobacteriales</taxon>
        <taxon>Haloferacaceae</taxon>
        <taxon>Halogeometricum</taxon>
    </lineage>
</organism>
<dbReference type="Gene3D" id="1.20.5.170">
    <property type="match status" value="1"/>
</dbReference>
<dbReference type="RefSeq" id="WP_310929236.1">
    <property type="nucleotide sequence ID" value="NZ_JAMQOQ010000003.1"/>
</dbReference>
<feature type="region of interest" description="Disordered" evidence="1">
    <location>
        <begin position="31"/>
        <end position="95"/>
    </location>
</feature>
<sequence>MSEPSLEALHERLKELEERVSTLEAENEALRQTVQSQQEELTEYQETLDTHTQQQDAAADHRKHLQQRLHALESEEPEDTDTKATQTESRSPLQQLVGLPAKLTEKLTANQERARFIAQDITEYATKVPAGFAIDSSRIRRILNAKEGRTPHTQTVTRVMEFLDRLGKDDVRVIKRRGTKRVVFTEGAVSELVETDPANSSTRGITDVVIGWT</sequence>
<feature type="compositionally biased region" description="Polar residues" evidence="1">
    <location>
        <begin position="83"/>
        <end position="94"/>
    </location>
</feature>
<dbReference type="Proteomes" id="UP001254813">
    <property type="component" value="Unassembled WGS sequence"/>
</dbReference>
<evidence type="ECO:0000256" key="1">
    <source>
        <dbReference type="SAM" id="MobiDB-lite"/>
    </source>
</evidence>
<comment type="caution">
    <text evidence="2">The sequence shown here is derived from an EMBL/GenBank/DDBJ whole genome shotgun (WGS) entry which is preliminary data.</text>
</comment>
<name>A0ABU2G4E9_9EURY</name>
<evidence type="ECO:0000313" key="3">
    <source>
        <dbReference type="Proteomes" id="UP001254813"/>
    </source>
</evidence>
<accession>A0ABU2G4E9</accession>
<dbReference type="SUPFAM" id="SSF57997">
    <property type="entry name" value="Tropomyosin"/>
    <property type="match status" value="1"/>
</dbReference>
<reference evidence="2 3" key="1">
    <citation type="submission" date="2022-06" db="EMBL/GenBank/DDBJ databases">
        <title>Halogeometricum sp. a new haloarchaeum isolate from saline soil.</title>
        <authorList>
            <person name="Strakova D."/>
            <person name="Galisteo C."/>
            <person name="Sanchez-Porro C."/>
            <person name="Ventosa A."/>
        </authorList>
    </citation>
    <scope>NUCLEOTIDE SEQUENCE [LARGE SCALE GENOMIC DNA]</scope>
    <source>
        <strain evidence="3">S3BR25-2</strain>
    </source>
</reference>
<feature type="compositionally biased region" description="Low complexity" evidence="1">
    <location>
        <begin position="35"/>
        <end position="47"/>
    </location>
</feature>
<gene>
    <name evidence="2" type="ORF">NDI79_14365</name>
</gene>
<protein>
    <submittedName>
        <fullName evidence="2">Uncharacterized protein</fullName>
    </submittedName>
</protein>
<keyword evidence="3" id="KW-1185">Reference proteome</keyword>
<proteinExistence type="predicted"/>
<dbReference type="EMBL" id="JAMQOQ010000003">
    <property type="protein sequence ID" value="MDS0295356.1"/>
    <property type="molecule type" value="Genomic_DNA"/>
</dbReference>
<evidence type="ECO:0000313" key="2">
    <source>
        <dbReference type="EMBL" id="MDS0295356.1"/>
    </source>
</evidence>